<evidence type="ECO:0000313" key="2">
    <source>
        <dbReference type="Proteomes" id="UP000290289"/>
    </source>
</evidence>
<evidence type="ECO:0000313" key="1">
    <source>
        <dbReference type="EMBL" id="RXI04785.1"/>
    </source>
</evidence>
<gene>
    <name evidence="1" type="ORF">DVH24_039059</name>
</gene>
<accession>A0A498KG99</accession>
<organism evidence="1 2">
    <name type="scientific">Malus domestica</name>
    <name type="common">Apple</name>
    <name type="synonym">Pyrus malus</name>
    <dbReference type="NCBI Taxonomy" id="3750"/>
    <lineage>
        <taxon>Eukaryota</taxon>
        <taxon>Viridiplantae</taxon>
        <taxon>Streptophyta</taxon>
        <taxon>Embryophyta</taxon>
        <taxon>Tracheophyta</taxon>
        <taxon>Spermatophyta</taxon>
        <taxon>Magnoliopsida</taxon>
        <taxon>eudicotyledons</taxon>
        <taxon>Gunneridae</taxon>
        <taxon>Pentapetalae</taxon>
        <taxon>rosids</taxon>
        <taxon>fabids</taxon>
        <taxon>Rosales</taxon>
        <taxon>Rosaceae</taxon>
        <taxon>Amygdaloideae</taxon>
        <taxon>Maleae</taxon>
        <taxon>Malus</taxon>
    </lineage>
</organism>
<dbReference type="Proteomes" id="UP000290289">
    <property type="component" value="Chromosome 3"/>
</dbReference>
<reference evidence="1 2" key="1">
    <citation type="submission" date="2018-10" db="EMBL/GenBank/DDBJ databases">
        <title>A high-quality apple genome assembly.</title>
        <authorList>
            <person name="Hu J."/>
        </authorList>
    </citation>
    <scope>NUCLEOTIDE SEQUENCE [LARGE SCALE GENOMIC DNA]</scope>
    <source>
        <strain evidence="2">cv. HFTH1</strain>
        <tissue evidence="1">Young leaf</tissue>
    </source>
</reference>
<keyword evidence="2" id="KW-1185">Reference proteome</keyword>
<comment type="caution">
    <text evidence="1">The sequence shown here is derived from an EMBL/GenBank/DDBJ whole genome shotgun (WGS) entry which is preliminary data.</text>
</comment>
<dbReference type="AlphaFoldDB" id="A0A498KG99"/>
<protein>
    <submittedName>
        <fullName evidence="1">Uncharacterized protein</fullName>
    </submittedName>
</protein>
<proteinExistence type="predicted"/>
<sequence length="70" mass="8061">MLHGRPTLLPPLSLLSIHPIRSSSIFNFPDNQTGSDPPFYFSHHRYEIIQTLGFLFPFSIPVSEFQVLYV</sequence>
<name>A0A498KG99_MALDO</name>
<dbReference type="EMBL" id="RDQH01000329">
    <property type="protein sequence ID" value="RXI04785.1"/>
    <property type="molecule type" value="Genomic_DNA"/>
</dbReference>